<dbReference type="RefSeq" id="XP_002999645.1">
    <property type="nucleotide sequence ID" value="XM_002999599.1"/>
</dbReference>
<name>C9SYX9_VERA1</name>
<proteinExistence type="predicted"/>
<dbReference type="KEGG" id="val:VDBG_10104"/>
<dbReference type="AlphaFoldDB" id="C9SYX9"/>
<keyword evidence="2" id="KW-1185">Reference proteome</keyword>
<evidence type="ECO:0000313" key="1">
    <source>
        <dbReference type="EMBL" id="EEY23994.1"/>
    </source>
</evidence>
<dbReference type="HOGENOM" id="CLU_3144059_0_0_1"/>
<organism evidence="2">
    <name type="scientific">Verticillium alfalfae (strain VaMs.102 / ATCC MYA-4576 / FGSC 10136)</name>
    <name type="common">Verticillium wilt of alfalfa</name>
    <name type="synonym">Verticillium albo-atrum</name>
    <dbReference type="NCBI Taxonomy" id="526221"/>
    <lineage>
        <taxon>Eukaryota</taxon>
        <taxon>Fungi</taxon>
        <taxon>Dikarya</taxon>
        <taxon>Ascomycota</taxon>
        <taxon>Pezizomycotina</taxon>
        <taxon>Sordariomycetes</taxon>
        <taxon>Hypocreomycetidae</taxon>
        <taxon>Glomerellales</taxon>
        <taxon>Plectosphaerellaceae</taxon>
        <taxon>Verticillium</taxon>
    </lineage>
</organism>
<sequence>MSDLAQGAAMLQRNPKSHIAFIGIVAVQGEPNQERYNGHIYTTMRLRLR</sequence>
<dbReference type="Proteomes" id="UP000008698">
    <property type="component" value="Unassembled WGS sequence"/>
</dbReference>
<reference evidence="2" key="1">
    <citation type="journal article" date="2011" name="PLoS Pathog.">
        <title>Comparative genomics yields insights into niche adaptation of plant vascular wilt pathogens.</title>
        <authorList>
            <person name="Klosterman S.J."/>
            <person name="Subbarao K.V."/>
            <person name="Kang S."/>
            <person name="Veronese P."/>
            <person name="Gold S.E."/>
            <person name="Thomma B.P.H.J."/>
            <person name="Chen Z."/>
            <person name="Henrissat B."/>
            <person name="Lee Y.-H."/>
            <person name="Park J."/>
            <person name="Garcia-Pedrajas M.D."/>
            <person name="Barbara D.J."/>
            <person name="Anchieta A."/>
            <person name="de Jonge R."/>
            <person name="Santhanam P."/>
            <person name="Maruthachalam K."/>
            <person name="Atallah Z."/>
            <person name="Amyotte S.G."/>
            <person name="Paz Z."/>
            <person name="Inderbitzin P."/>
            <person name="Hayes R.J."/>
            <person name="Heiman D.I."/>
            <person name="Young S."/>
            <person name="Zeng Q."/>
            <person name="Engels R."/>
            <person name="Galagan J."/>
            <person name="Cuomo C.A."/>
            <person name="Dobinson K.F."/>
            <person name="Ma L.-J."/>
        </authorList>
    </citation>
    <scope>NUCLEOTIDE SEQUENCE [LARGE SCALE GENOMIC DNA]</scope>
    <source>
        <strain evidence="2">VaMs.102 / ATCC MYA-4576 / FGSC 10136</strain>
    </source>
</reference>
<dbReference type="GeneID" id="9528680"/>
<gene>
    <name evidence="1" type="ORF">VDBG_10104</name>
</gene>
<evidence type="ECO:0000313" key="2">
    <source>
        <dbReference type="Proteomes" id="UP000008698"/>
    </source>
</evidence>
<dbReference type="eggNOG" id="ENOG502T5PS">
    <property type="taxonomic scope" value="Eukaryota"/>
</dbReference>
<accession>C9SYX9</accession>
<dbReference type="EMBL" id="DS985232">
    <property type="protein sequence ID" value="EEY23994.1"/>
    <property type="molecule type" value="Genomic_DNA"/>
</dbReference>
<protein>
    <submittedName>
        <fullName evidence="1">Predicted protein</fullName>
    </submittedName>
</protein>